<keyword evidence="1" id="KW-0418">Kinase</keyword>
<dbReference type="Proteomes" id="UP001145114">
    <property type="component" value="Unassembled WGS sequence"/>
</dbReference>
<evidence type="ECO:0000313" key="2">
    <source>
        <dbReference type="Proteomes" id="UP001145114"/>
    </source>
</evidence>
<organism evidence="1 2">
    <name type="scientific">Spiromyces aspiralis</name>
    <dbReference type="NCBI Taxonomy" id="68401"/>
    <lineage>
        <taxon>Eukaryota</taxon>
        <taxon>Fungi</taxon>
        <taxon>Fungi incertae sedis</taxon>
        <taxon>Zoopagomycota</taxon>
        <taxon>Kickxellomycotina</taxon>
        <taxon>Kickxellomycetes</taxon>
        <taxon>Kickxellales</taxon>
        <taxon>Kickxellaceae</taxon>
        <taxon>Spiromyces</taxon>
    </lineage>
</organism>
<proteinExistence type="predicted"/>
<name>A0ACC1H9T0_9FUNG</name>
<sequence>MSLSNKVSIRDVDVKGKRVLIRVDFNVPLDKDLNVTNDARIRAALPTIQYVLDKGSAGVVLMSHLGRPNGQPNAKYSLKPVRDRLEHLLGRPVTFLSDCVGPVIEQACSTLSDGQVV</sequence>
<feature type="non-terminal residue" evidence="1">
    <location>
        <position position="117"/>
    </location>
</feature>
<keyword evidence="1" id="KW-0808">Transferase</keyword>
<keyword evidence="2" id="KW-1185">Reference proteome</keyword>
<protein>
    <submittedName>
        <fullName evidence="1">Phosphoglycerate kinase</fullName>
        <ecNumber evidence="1">2.7.2.3</ecNumber>
    </submittedName>
</protein>
<dbReference type="EC" id="2.7.2.3" evidence="1"/>
<evidence type="ECO:0000313" key="1">
    <source>
        <dbReference type="EMBL" id="KAJ1670837.1"/>
    </source>
</evidence>
<comment type="caution">
    <text evidence="1">The sequence shown here is derived from an EMBL/GenBank/DDBJ whole genome shotgun (WGS) entry which is preliminary data.</text>
</comment>
<gene>
    <name evidence="1" type="primary">PGK1</name>
    <name evidence="1" type="ORF">EV182_007971</name>
</gene>
<accession>A0ACC1H9T0</accession>
<dbReference type="EMBL" id="JAMZIH010009053">
    <property type="protein sequence ID" value="KAJ1670837.1"/>
    <property type="molecule type" value="Genomic_DNA"/>
</dbReference>
<reference evidence="1" key="1">
    <citation type="submission" date="2022-06" db="EMBL/GenBank/DDBJ databases">
        <title>Phylogenomic reconstructions and comparative analyses of Kickxellomycotina fungi.</title>
        <authorList>
            <person name="Reynolds N.K."/>
            <person name="Stajich J.E."/>
            <person name="Barry K."/>
            <person name="Grigoriev I.V."/>
            <person name="Crous P."/>
            <person name="Smith M.E."/>
        </authorList>
    </citation>
    <scope>NUCLEOTIDE SEQUENCE</scope>
    <source>
        <strain evidence="1">RSA 2271</strain>
    </source>
</reference>